<dbReference type="EMBL" id="CP027062">
    <property type="protein sequence ID" value="AVI50038.1"/>
    <property type="molecule type" value="Genomic_DNA"/>
</dbReference>
<gene>
    <name evidence="2" type="ORF">C5O00_02190</name>
</gene>
<keyword evidence="1" id="KW-0812">Transmembrane</keyword>
<protein>
    <recommendedName>
        <fullName evidence="4">LPXTG cell wall anchor domain-containing protein</fullName>
    </recommendedName>
</protein>
<dbReference type="Proteomes" id="UP000238442">
    <property type="component" value="Chromosome"/>
</dbReference>
<evidence type="ECO:0000313" key="3">
    <source>
        <dbReference type="Proteomes" id="UP000238442"/>
    </source>
</evidence>
<keyword evidence="1" id="KW-1133">Transmembrane helix</keyword>
<feature type="transmembrane region" description="Helical" evidence="1">
    <location>
        <begin position="38"/>
        <end position="56"/>
    </location>
</feature>
<dbReference type="NCBIfam" id="TIGR01167">
    <property type="entry name" value="LPXTG_anchor"/>
    <property type="match status" value="1"/>
</dbReference>
<evidence type="ECO:0008006" key="4">
    <source>
        <dbReference type="Google" id="ProtNLM"/>
    </source>
</evidence>
<dbReference type="KEGG" id="aue:C5O00_02190"/>
<proteinExistence type="predicted"/>
<evidence type="ECO:0000313" key="2">
    <source>
        <dbReference type="EMBL" id="AVI50038.1"/>
    </source>
</evidence>
<keyword evidence="3" id="KW-1185">Reference proteome</keyword>
<accession>A0A2S0HTV8</accession>
<name>A0A2S0HTV8_9FLAO</name>
<dbReference type="RefSeq" id="WP_105214523.1">
    <property type="nucleotide sequence ID" value="NZ_CP027062.1"/>
</dbReference>
<sequence>MKILRFVLVAGGIVLLVYGVMISLLPQYRSLDEADTNQTIGIFGLALLAIVAGIFMKRRR</sequence>
<keyword evidence="1" id="KW-0472">Membrane</keyword>
<dbReference type="AlphaFoldDB" id="A0A2S0HTV8"/>
<feature type="transmembrane region" description="Helical" evidence="1">
    <location>
        <begin position="7"/>
        <end position="26"/>
    </location>
</feature>
<reference evidence="2 3" key="1">
    <citation type="submission" date="2018-02" db="EMBL/GenBank/DDBJ databases">
        <title>Genomic analysis of the strain RR4-38 isolated from a seawater recirculating aquaculture system.</title>
        <authorList>
            <person name="Kim Y.-S."/>
            <person name="Jang Y.H."/>
            <person name="Kim K.-H."/>
        </authorList>
    </citation>
    <scope>NUCLEOTIDE SEQUENCE [LARGE SCALE GENOMIC DNA]</scope>
    <source>
        <strain evidence="2 3">RR4-38</strain>
    </source>
</reference>
<evidence type="ECO:0000256" key="1">
    <source>
        <dbReference type="SAM" id="Phobius"/>
    </source>
</evidence>
<organism evidence="2 3">
    <name type="scientific">Pukyongia salina</name>
    <dbReference type="NCBI Taxonomy" id="2094025"/>
    <lineage>
        <taxon>Bacteria</taxon>
        <taxon>Pseudomonadati</taxon>
        <taxon>Bacteroidota</taxon>
        <taxon>Flavobacteriia</taxon>
        <taxon>Flavobacteriales</taxon>
        <taxon>Flavobacteriaceae</taxon>
        <taxon>Pukyongia</taxon>
    </lineage>
</organism>